<name>A0A6J7DIX9_9ZZZZ</name>
<organism evidence="2">
    <name type="scientific">freshwater metagenome</name>
    <dbReference type="NCBI Taxonomy" id="449393"/>
    <lineage>
        <taxon>unclassified sequences</taxon>
        <taxon>metagenomes</taxon>
        <taxon>ecological metagenomes</taxon>
    </lineage>
</organism>
<dbReference type="AlphaFoldDB" id="A0A6J7DIX9"/>
<keyword evidence="1" id="KW-0812">Transmembrane</keyword>
<dbReference type="EMBL" id="CAFBLK010000142">
    <property type="protein sequence ID" value="CAB4870952.1"/>
    <property type="molecule type" value="Genomic_DNA"/>
</dbReference>
<dbReference type="SUPFAM" id="SSF103473">
    <property type="entry name" value="MFS general substrate transporter"/>
    <property type="match status" value="1"/>
</dbReference>
<proteinExistence type="predicted"/>
<accession>A0A6J7DIX9</accession>
<feature type="transmembrane region" description="Helical" evidence="1">
    <location>
        <begin position="12"/>
        <end position="30"/>
    </location>
</feature>
<feature type="transmembrane region" description="Helical" evidence="1">
    <location>
        <begin position="42"/>
        <end position="62"/>
    </location>
</feature>
<evidence type="ECO:0000313" key="2">
    <source>
        <dbReference type="EMBL" id="CAB4870952.1"/>
    </source>
</evidence>
<dbReference type="InterPro" id="IPR036259">
    <property type="entry name" value="MFS_trans_sf"/>
</dbReference>
<evidence type="ECO:0000256" key="1">
    <source>
        <dbReference type="SAM" id="Phobius"/>
    </source>
</evidence>
<reference evidence="2" key="1">
    <citation type="submission" date="2020-05" db="EMBL/GenBank/DDBJ databases">
        <authorList>
            <person name="Chiriac C."/>
            <person name="Salcher M."/>
            <person name="Ghai R."/>
            <person name="Kavagutti S V."/>
        </authorList>
    </citation>
    <scope>NUCLEOTIDE SEQUENCE</scope>
</reference>
<gene>
    <name evidence="2" type="ORF">UFOPK3317_00887</name>
</gene>
<keyword evidence="1" id="KW-0472">Membrane</keyword>
<dbReference type="Gene3D" id="1.20.1250.20">
    <property type="entry name" value="MFS general substrate transporter like domains"/>
    <property type="match status" value="1"/>
</dbReference>
<protein>
    <submittedName>
        <fullName evidence="2">Unannotated protein</fullName>
    </submittedName>
</protein>
<keyword evidence="1" id="KW-1133">Transmembrane helix</keyword>
<sequence length="86" mass="9198">MSIGQMRAPAQVRGRVMSLLTMSLGALYPLGAIMQGALADHFGLRTITLLAGVSMLLSLAMLRLFRPGLEAALDAPIEPYESQVNL</sequence>